<dbReference type="GeneID" id="99765573"/>
<keyword evidence="1" id="KW-0472">Membrane</keyword>
<dbReference type="Proteomes" id="UP000644441">
    <property type="component" value="Unassembled WGS sequence"/>
</dbReference>
<evidence type="ECO:0000256" key="1">
    <source>
        <dbReference type="SAM" id="Phobius"/>
    </source>
</evidence>
<evidence type="ECO:0000313" key="3">
    <source>
        <dbReference type="Proteomes" id="UP000644441"/>
    </source>
</evidence>
<reference evidence="2 3" key="1">
    <citation type="submission" date="2012-09" db="EMBL/GenBank/DDBJ databases">
        <title>Genome Sequence of alkane-degrading Bacterium Alcanivorax venustensis ISO4.</title>
        <authorList>
            <person name="Lai Q."/>
            <person name="Shao Z."/>
        </authorList>
    </citation>
    <scope>NUCLEOTIDE SEQUENCE [LARGE SCALE GENOMIC DNA]</scope>
    <source>
        <strain evidence="2 3">ISO4</strain>
    </source>
</reference>
<dbReference type="RefSeq" id="WP_142947526.1">
    <property type="nucleotide sequence ID" value="NZ_ARXR01000001.1"/>
</dbReference>
<protein>
    <submittedName>
        <fullName evidence="2">Uncharacterized protein</fullName>
    </submittedName>
</protein>
<sequence>MAKSEKENGPGRGARVRNLRQWFRRRPIAVAVCLVALIGLALGWNWLAASGLLVVALVGLGCLMMCVLGMHSGHDKGDEN</sequence>
<evidence type="ECO:0000313" key="2">
    <source>
        <dbReference type="EMBL" id="MBF5051498.1"/>
    </source>
</evidence>
<keyword evidence="3" id="KW-1185">Reference proteome</keyword>
<keyword evidence="1" id="KW-0812">Transmembrane</keyword>
<accession>A0ABS0ABJ3</accession>
<feature type="transmembrane region" description="Helical" evidence="1">
    <location>
        <begin position="27"/>
        <end position="46"/>
    </location>
</feature>
<comment type="caution">
    <text evidence="2">The sequence shown here is derived from an EMBL/GenBank/DDBJ whole genome shotgun (WGS) entry which is preliminary data.</text>
</comment>
<organism evidence="2 3">
    <name type="scientific">Alloalcanivorax venustensis ISO4</name>
    <dbReference type="NCBI Taxonomy" id="1177184"/>
    <lineage>
        <taxon>Bacteria</taxon>
        <taxon>Pseudomonadati</taxon>
        <taxon>Pseudomonadota</taxon>
        <taxon>Gammaproteobacteria</taxon>
        <taxon>Oceanospirillales</taxon>
        <taxon>Alcanivoracaceae</taxon>
        <taxon>Alloalcanivorax</taxon>
    </lineage>
</organism>
<name>A0ABS0ABJ3_9GAMM</name>
<feature type="transmembrane region" description="Helical" evidence="1">
    <location>
        <begin position="52"/>
        <end position="70"/>
    </location>
</feature>
<dbReference type="EMBL" id="ARXR01000001">
    <property type="protein sequence ID" value="MBF5051498.1"/>
    <property type="molecule type" value="Genomic_DNA"/>
</dbReference>
<keyword evidence="1" id="KW-1133">Transmembrane helix</keyword>
<gene>
    <name evidence="2" type="ORF">ISO4_00100</name>
</gene>
<proteinExistence type="predicted"/>